<dbReference type="GO" id="GO:0012505">
    <property type="term" value="C:endomembrane system"/>
    <property type="evidence" value="ECO:0007669"/>
    <property type="project" value="UniProtKB-SubCell"/>
</dbReference>
<gene>
    <name evidence="14" type="ORF">B0A52_03212</name>
</gene>
<evidence type="ECO:0000256" key="7">
    <source>
        <dbReference type="ARBA" id="ARBA00023136"/>
    </source>
</evidence>
<feature type="signal peptide" evidence="13">
    <location>
        <begin position="1"/>
        <end position="21"/>
    </location>
</feature>
<proteinExistence type="inferred from homology"/>
<dbReference type="GO" id="GO:0008496">
    <property type="term" value="F:mannan endo-1,6-alpha-mannosidase activity"/>
    <property type="evidence" value="ECO:0007669"/>
    <property type="project" value="UniProtKB-UniRule"/>
</dbReference>
<dbReference type="Gene3D" id="1.50.10.20">
    <property type="match status" value="1"/>
</dbReference>
<dbReference type="PIRSF" id="PIRSF016302">
    <property type="entry name" value="Man_a_manosd"/>
    <property type="match status" value="1"/>
</dbReference>
<dbReference type="EC" id="3.2.1.101" evidence="4 10"/>
<evidence type="ECO:0000313" key="14">
    <source>
        <dbReference type="EMBL" id="RVX72859.1"/>
    </source>
</evidence>
<evidence type="ECO:0000256" key="4">
    <source>
        <dbReference type="ARBA" id="ARBA00012350"/>
    </source>
</evidence>
<evidence type="ECO:0000313" key="15">
    <source>
        <dbReference type="Proteomes" id="UP000288859"/>
    </source>
</evidence>
<dbReference type="Pfam" id="PF03663">
    <property type="entry name" value="Glyco_hydro_76"/>
    <property type="match status" value="1"/>
</dbReference>
<dbReference type="PANTHER" id="PTHR12145">
    <property type="entry name" value="MANNAN ENDO-1,6-ALPHA-MANNOSIDASE DCW1"/>
    <property type="match status" value="1"/>
</dbReference>
<dbReference type="PANTHER" id="PTHR12145:SF36">
    <property type="entry name" value="MANNAN ENDO-1,6-ALPHA-MANNOSIDASE DCW1"/>
    <property type="match status" value="1"/>
</dbReference>
<evidence type="ECO:0000256" key="2">
    <source>
        <dbReference type="ARBA" id="ARBA00004308"/>
    </source>
</evidence>
<evidence type="ECO:0000256" key="9">
    <source>
        <dbReference type="ARBA" id="ARBA00023295"/>
    </source>
</evidence>
<dbReference type="OrthoDB" id="4187847at2759"/>
<keyword evidence="8" id="KW-0325">Glycoprotein</keyword>
<dbReference type="FunFam" id="1.50.10.20:FF:000006">
    <property type="entry name" value="Mannan endo-1,6-alpha-mannosidase"/>
    <property type="match status" value="1"/>
</dbReference>
<dbReference type="VEuPathDB" id="FungiDB:PV10_04058"/>
<evidence type="ECO:0000256" key="8">
    <source>
        <dbReference type="ARBA" id="ARBA00023180"/>
    </source>
</evidence>
<dbReference type="InterPro" id="IPR014480">
    <property type="entry name" value="Mannan-1_6-alpha_mannosidase"/>
</dbReference>
<comment type="similarity">
    <text evidence="3 10">Belongs to the glycosyl hydrolase 76 family.</text>
</comment>
<keyword evidence="5 13" id="KW-0732">Signal</keyword>
<evidence type="ECO:0000256" key="11">
    <source>
        <dbReference type="SAM" id="MobiDB-lite"/>
    </source>
</evidence>
<evidence type="ECO:0000256" key="6">
    <source>
        <dbReference type="ARBA" id="ARBA00022801"/>
    </source>
</evidence>
<evidence type="ECO:0000256" key="3">
    <source>
        <dbReference type="ARBA" id="ARBA00009699"/>
    </source>
</evidence>
<comment type="catalytic activity">
    <reaction evidence="1 10">
        <text>Random hydrolysis of (1-&gt;6)-alpha-D-mannosidic linkages in unbranched (1-&gt;6)-mannans.</text>
        <dbReference type="EC" id="3.2.1.101"/>
    </reaction>
</comment>
<dbReference type="EMBL" id="NAJM01000010">
    <property type="protein sequence ID" value="RVX72859.1"/>
    <property type="molecule type" value="Genomic_DNA"/>
</dbReference>
<reference evidence="14 15" key="1">
    <citation type="submission" date="2017-03" db="EMBL/GenBank/DDBJ databases">
        <title>Genomes of endolithic fungi from Antarctica.</title>
        <authorList>
            <person name="Coleine C."/>
            <person name="Masonjones S."/>
            <person name="Stajich J.E."/>
        </authorList>
    </citation>
    <scope>NUCLEOTIDE SEQUENCE [LARGE SCALE GENOMIC DNA]</scope>
    <source>
        <strain evidence="14 15">CCFEE 6314</strain>
    </source>
</reference>
<dbReference type="SUPFAM" id="SSF48208">
    <property type="entry name" value="Six-hairpin glycosidases"/>
    <property type="match status" value="1"/>
</dbReference>
<keyword evidence="12" id="KW-1133">Transmembrane helix</keyword>
<evidence type="ECO:0000256" key="13">
    <source>
        <dbReference type="SAM" id="SignalP"/>
    </source>
</evidence>
<organism evidence="14 15">
    <name type="scientific">Exophiala mesophila</name>
    <name type="common">Black yeast-like fungus</name>
    <dbReference type="NCBI Taxonomy" id="212818"/>
    <lineage>
        <taxon>Eukaryota</taxon>
        <taxon>Fungi</taxon>
        <taxon>Dikarya</taxon>
        <taxon>Ascomycota</taxon>
        <taxon>Pezizomycotina</taxon>
        <taxon>Eurotiomycetes</taxon>
        <taxon>Chaetothyriomycetidae</taxon>
        <taxon>Chaetothyriales</taxon>
        <taxon>Herpotrichiellaceae</taxon>
        <taxon>Exophiala</taxon>
    </lineage>
</organism>
<dbReference type="Proteomes" id="UP000288859">
    <property type="component" value="Unassembled WGS sequence"/>
</dbReference>
<feature type="compositionally biased region" description="Polar residues" evidence="11">
    <location>
        <begin position="403"/>
        <end position="418"/>
    </location>
</feature>
<dbReference type="InterPro" id="IPR005198">
    <property type="entry name" value="Glyco_hydro_76"/>
</dbReference>
<comment type="subcellular location">
    <subcellularLocation>
        <location evidence="2">Endomembrane system</location>
    </subcellularLocation>
</comment>
<evidence type="ECO:0000256" key="12">
    <source>
        <dbReference type="SAM" id="Phobius"/>
    </source>
</evidence>
<evidence type="ECO:0000256" key="10">
    <source>
        <dbReference type="PIRNR" id="PIRNR016302"/>
    </source>
</evidence>
<feature type="region of interest" description="Disordered" evidence="11">
    <location>
        <begin position="403"/>
        <end position="427"/>
    </location>
</feature>
<protein>
    <recommendedName>
        <fullName evidence="4 10">Mannan endo-1,6-alpha-mannosidase</fullName>
        <ecNumber evidence="4 10">3.2.1.101</ecNumber>
    </recommendedName>
</protein>
<dbReference type="AlphaFoldDB" id="A0A438NB27"/>
<evidence type="ECO:0000256" key="5">
    <source>
        <dbReference type="ARBA" id="ARBA00022729"/>
    </source>
</evidence>
<accession>A0A438NB27</accession>
<comment type="caution">
    <text evidence="14">The sequence shown here is derived from an EMBL/GenBank/DDBJ whole genome shotgun (WGS) entry which is preliminary data.</text>
</comment>
<dbReference type="InterPro" id="IPR008928">
    <property type="entry name" value="6-hairpin_glycosidase_sf"/>
</dbReference>
<keyword evidence="7 12" id="KW-0472">Membrane</keyword>
<keyword evidence="12" id="KW-0812">Transmembrane</keyword>
<sequence>MRLPSPLVLAPLAGFLSLTHALDLDIASVDSVRSTASTLAYDMMTYYSGNQSGQIPGLLPGPCQSDACYYWWEAGAMFGSLINYWEYTQDDSYNHVVTQALQFQVGPYQNFNPPNQSRNMGVDDQDFWAFAAMDAAEAGLPDVGGDAPSWLGLAQAVYNFQSALWDDATCGGGMRWQVFSFNAGYNLKNTISNGGNFQLAARLARYTGNQTYADWADRMWNWIEASPLFYRQDNILYIWDNTDADKNNCSDVERHAWSYNYGTMLVGAAHMYNYTGGAEPWNARVHEILDGAFFLFFPQEYGGNIMSEFQCEPTSICNNDQSSFKAYLTRWMAVTAVLVPDTWDKIMPKLEASAQAAVRQCIGGENGRKCGRQWYSTTWDGSQGVGQQMTALAVVGATQMNQGLAPKSASSGGTSQSDPGAGGGASTDTEVRFSAITTADKAGAAILTILVVVALVGGGIWIIL</sequence>
<name>A0A438NB27_EXOME</name>
<dbReference type="GO" id="GO:0016052">
    <property type="term" value="P:carbohydrate catabolic process"/>
    <property type="evidence" value="ECO:0007669"/>
    <property type="project" value="InterPro"/>
</dbReference>
<keyword evidence="9 10" id="KW-0326">Glycosidase</keyword>
<feature type="chain" id="PRO_5019035432" description="Mannan endo-1,6-alpha-mannosidase" evidence="13">
    <location>
        <begin position="22"/>
        <end position="464"/>
    </location>
</feature>
<keyword evidence="6 10" id="KW-0378">Hydrolase</keyword>
<dbReference type="GO" id="GO:0009272">
    <property type="term" value="P:fungal-type cell wall biogenesis"/>
    <property type="evidence" value="ECO:0007669"/>
    <property type="project" value="TreeGrafter"/>
</dbReference>
<evidence type="ECO:0000256" key="1">
    <source>
        <dbReference type="ARBA" id="ARBA00001452"/>
    </source>
</evidence>
<feature type="transmembrane region" description="Helical" evidence="12">
    <location>
        <begin position="442"/>
        <end position="463"/>
    </location>
</feature>